<dbReference type="EMBL" id="AQQR01000015">
    <property type="protein sequence ID" value="OWU69506.1"/>
    <property type="molecule type" value="Genomic_DNA"/>
</dbReference>
<dbReference type="SMART" id="SM00855">
    <property type="entry name" value="PGAM"/>
    <property type="match status" value="1"/>
</dbReference>
<comment type="caution">
    <text evidence="1">The sequence shown here is derived from an EMBL/GenBank/DDBJ whole genome shotgun (WGS) entry which is preliminary data.</text>
</comment>
<dbReference type="PANTHER" id="PTHR48100:SF1">
    <property type="entry name" value="HISTIDINE PHOSPHATASE FAMILY PROTEIN-RELATED"/>
    <property type="match status" value="1"/>
</dbReference>
<organism evidence="1 2">
    <name type="scientific">Marinibacterium profundimaris</name>
    <dbReference type="NCBI Taxonomy" id="1679460"/>
    <lineage>
        <taxon>Bacteria</taxon>
        <taxon>Pseudomonadati</taxon>
        <taxon>Pseudomonadota</taxon>
        <taxon>Alphaproteobacteria</taxon>
        <taxon>Rhodobacterales</taxon>
        <taxon>Paracoccaceae</taxon>
        <taxon>Marinibacterium</taxon>
    </lineage>
</organism>
<gene>
    <name evidence="1" type="ORF">ATO3_22015</name>
</gene>
<keyword evidence="2" id="KW-1185">Reference proteome</keyword>
<dbReference type="InterPro" id="IPR050275">
    <property type="entry name" value="PGM_Phosphatase"/>
</dbReference>
<dbReference type="Gene3D" id="3.40.50.1240">
    <property type="entry name" value="Phosphoglycerate mutase-like"/>
    <property type="match status" value="1"/>
</dbReference>
<dbReference type="OrthoDB" id="9781415at2"/>
<dbReference type="InterPro" id="IPR029033">
    <property type="entry name" value="His_PPase_superfam"/>
</dbReference>
<proteinExistence type="predicted"/>
<accession>A0A225ND16</accession>
<dbReference type="PIRSF" id="PIRSF000709">
    <property type="entry name" value="6PFK_2-Ptase"/>
    <property type="match status" value="1"/>
</dbReference>
<dbReference type="GO" id="GO:0005737">
    <property type="term" value="C:cytoplasm"/>
    <property type="evidence" value="ECO:0007669"/>
    <property type="project" value="TreeGrafter"/>
</dbReference>
<name>A0A225ND16_9RHOB</name>
<evidence type="ECO:0000313" key="1">
    <source>
        <dbReference type="EMBL" id="OWU69506.1"/>
    </source>
</evidence>
<dbReference type="AlphaFoldDB" id="A0A225ND16"/>
<reference evidence="1 2" key="1">
    <citation type="submission" date="2013-04" db="EMBL/GenBank/DDBJ databases">
        <title>Oceanicola sp. 22II1-22F33 Genome Sequencing.</title>
        <authorList>
            <person name="Lai Q."/>
            <person name="Li G."/>
            <person name="Shao Z."/>
        </authorList>
    </citation>
    <scope>NUCLEOTIDE SEQUENCE [LARGE SCALE GENOMIC DNA]</scope>
    <source>
        <strain evidence="1 2">22II1-22F33</strain>
    </source>
</reference>
<dbReference type="Pfam" id="PF00300">
    <property type="entry name" value="His_Phos_1"/>
    <property type="match status" value="1"/>
</dbReference>
<dbReference type="InterPro" id="IPR013078">
    <property type="entry name" value="His_Pase_superF_clade-1"/>
</dbReference>
<sequence length="194" mass="21571">MTRLALLRHGHTEWNRAGRIQGRSDIMLDAEARDELSAQRLPAPWDEAMLWSSPLERALDTAELVSGGQRPKAAPELIEMAWGDWEGQKGADLLADPGTHYSDIENWGWDFEPPGGETPRAVAERLTPWLAGLEGDNVAVCHIGVMRVILALAHDWDFDGPAPFKVKRNRLYVISIEGDRLVPEGEPVRLEPAP</sequence>
<dbReference type="RefSeq" id="WP_088652076.1">
    <property type="nucleotide sequence ID" value="NZ_AQQR01000015.1"/>
</dbReference>
<dbReference type="Proteomes" id="UP000215377">
    <property type="component" value="Unassembled WGS sequence"/>
</dbReference>
<dbReference type="PANTHER" id="PTHR48100">
    <property type="entry name" value="BROAD-SPECIFICITY PHOSPHATASE YOR283W-RELATED"/>
    <property type="match status" value="1"/>
</dbReference>
<dbReference type="CDD" id="cd07067">
    <property type="entry name" value="HP_PGM_like"/>
    <property type="match status" value="1"/>
</dbReference>
<dbReference type="SUPFAM" id="SSF53254">
    <property type="entry name" value="Phosphoglycerate mutase-like"/>
    <property type="match status" value="1"/>
</dbReference>
<dbReference type="GO" id="GO:0016791">
    <property type="term" value="F:phosphatase activity"/>
    <property type="evidence" value="ECO:0007669"/>
    <property type="project" value="TreeGrafter"/>
</dbReference>
<protein>
    <submittedName>
        <fullName evidence="1">Phosphoglycerate mutase</fullName>
    </submittedName>
</protein>
<evidence type="ECO:0000313" key="2">
    <source>
        <dbReference type="Proteomes" id="UP000215377"/>
    </source>
</evidence>